<gene>
    <name evidence="2" type="ORF">UU43_C0005G0022</name>
</gene>
<comment type="caution">
    <text evidence="2">The sequence shown here is derived from an EMBL/GenBank/DDBJ whole genome shotgun (WGS) entry which is preliminary data.</text>
</comment>
<feature type="transmembrane region" description="Helical" evidence="1">
    <location>
        <begin position="12"/>
        <end position="39"/>
    </location>
</feature>
<name>A0A0G0UVB9_9BACT</name>
<keyword evidence="1" id="KW-0812">Transmembrane</keyword>
<keyword evidence="1" id="KW-1133">Transmembrane helix</keyword>
<evidence type="ECO:0000313" key="3">
    <source>
        <dbReference type="Proteomes" id="UP000034190"/>
    </source>
</evidence>
<feature type="transmembrane region" description="Helical" evidence="1">
    <location>
        <begin position="89"/>
        <end position="113"/>
    </location>
</feature>
<keyword evidence="1" id="KW-0472">Membrane</keyword>
<organism evidence="2 3">
    <name type="scientific">Candidatus Falkowbacteria bacterium GW2011_GWA2_41_14</name>
    <dbReference type="NCBI Taxonomy" id="1618635"/>
    <lineage>
        <taxon>Bacteria</taxon>
        <taxon>Candidatus Falkowiibacteriota</taxon>
    </lineage>
</organism>
<reference evidence="2 3" key="1">
    <citation type="journal article" date="2015" name="Nature">
        <title>rRNA introns, odd ribosomes, and small enigmatic genomes across a large radiation of phyla.</title>
        <authorList>
            <person name="Brown C.T."/>
            <person name="Hug L.A."/>
            <person name="Thomas B.C."/>
            <person name="Sharon I."/>
            <person name="Castelle C.J."/>
            <person name="Singh A."/>
            <person name="Wilkins M.J."/>
            <person name="Williams K.H."/>
            <person name="Banfield J.F."/>
        </authorList>
    </citation>
    <scope>NUCLEOTIDE SEQUENCE [LARGE SCALE GENOMIC DNA]</scope>
</reference>
<evidence type="ECO:0000256" key="1">
    <source>
        <dbReference type="SAM" id="Phobius"/>
    </source>
</evidence>
<evidence type="ECO:0000313" key="2">
    <source>
        <dbReference type="EMBL" id="KKR91491.1"/>
    </source>
</evidence>
<sequence>MNNDKKKSSFVWFIIMLVILEIFVQFIKLIGGFFGALALSASLARGTNLNMAVTTTGSSLMLIILLLSMIELIVAIVYLVKLFKLSNGLLLWTNIIFGFTLFTYLLLNLIEIIGSGFYGFLVVSGTGFNFNDIIYIFLLIIIWLWFFHHLKKRYFFSSNIQS</sequence>
<protein>
    <submittedName>
        <fullName evidence="2">Uncharacterized protein</fullName>
    </submittedName>
</protein>
<dbReference type="Proteomes" id="UP000034190">
    <property type="component" value="Unassembled WGS sequence"/>
</dbReference>
<dbReference type="EMBL" id="LCAP01000005">
    <property type="protein sequence ID" value="KKR91491.1"/>
    <property type="molecule type" value="Genomic_DNA"/>
</dbReference>
<proteinExistence type="predicted"/>
<feature type="transmembrane region" description="Helical" evidence="1">
    <location>
        <begin position="133"/>
        <end position="150"/>
    </location>
</feature>
<feature type="transmembrane region" description="Helical" evidence="1">
    <location>
        <begin position="59"/>
        <end position="80"/>
    </location>
</feature>
<accession>A0A0G0UVB9</accession>
<dbReference type="AlphaFoldDB" id="A0A0G0UVB9"/>